<dbReference type="Pfam" id="PF03466">
    <property type="entry name" value="LysR_substrate"/>
    <property type="match status" value="1"/>
</dbReference>
<dbReference type="Gene3D" id="1.10.10.10">
    <property type="entry name" value="Winged helix-like DNA-binding domain superfamily/Winged helix DNA-binding domain"/>
    <property type="match status" value="1"/>
</dbReference>
<name>A0A5P8FRJ4_9MICO</name>
<comment type="similarity">
    <text evidence="1">Belongs to the LysR transcriptional regulatory family.</text>
</comment>
<accession>A0A5P8FRJ4</accession>
<evidence type="ECO:0000313" key="7">
    <source>
        <dbReference type="Proteomes" id="UP000271708"/>
    </source>
</evidence>
<dbReference type="CDD" id="cd08423">
    <property type="entry name" value="PBP2_LTTR_like_6"/>
    <property type="match status" value="1"/>
</dbReference>
<evidence type="ECO:0000256" key="1">
    <source>
        <dbReference type="ARBA" id="ARBA00009437"/>
    </source>
</evidence>
<sequence>MLDVSRLQVLLHVIEEGSVTAAAARLQYSPSAVSQQLRRLEREVGQPLLTRHARGMVPTEAGQVLAGHARKVVRQLTAAEADLAEIAGLRRGQLSIGTFATVGSSFVPLAVQRFRQLYPSIRMHIHSDREQGLIDKLEEGEVGLSLLWDYEWRRIDPSQVALTTLFEDPTVLVVAADHPLAGERSVHMRDLADEGWIIRSEQHPVVEVLHRSAAAAGFEPRISFEANDYQEAQAMVSVGFGVALAPRTALTNKHPGVRIVSLGDSAPPRRIVVAHRHDRVRAPAEIAFHEVLLDMAQGYEPD</sequence>
<evidence type="ECO:0000256" key="2">
    <source>
        <dbReference type="ARBA" id="ARBA00023015"/>
    </source>
</evidence>
<dbReference type="AlphaFoldDB" id="A0A5P8FRJ4"/>
<keyword evidence="3" id="KW-0238">DNA-binding</keyword>
<dbReference type="InterPro" id="IPR036388">
    <property type="entry name" value="WH-like_DNA-bd_sf"/>
</dbReference>
<evidence type="ECO:0000259" key="5">
    <source>
        <dbReference type="PROSITE" id="PS50931"/>
    </source>
</evidence>
<dbReference type="PANTHER" id="PTHR30346">
    <property type="entry name" value="TRANSCRIPTIONAL DUAL REGULATOR HCAR-RELATED"/>
    <property type="match status" value="1"/>
</dbReference>
<keyword evidence="2" id="KW-0805">Transcription regulation</keyword>
<dbReference type="SUPFAM" id="SSF53850">
    <property type="entry name" value="Periplasmic binding protein-like II"/>
    <property type="match status" value="1"/>
</dbReference>
<evidence type="ECO:0000313" key="6">
    <source>
        <dbReference type="EMBL" id="QFQ31452.1"/>
    </source>
</evidence>
<dbReference type="InterPro" id="IPR005119">
    <property type="entry name" value="LysR_subst-bd"/>
</dbReference>
<dbReference type="SUPFAM" id="SSF46785">
    <property type="entry name" value="Winged helix' DNA-binding domain"/>
    <property type="match status" value="1"/>
</dbReference>
<dbReference type="RefSeq" id="WP_123093205.1">
    <property type="nucleotide sequence ID" value="NZ_CAJGVC010000001.1"/>
</dbReference>
<dbReference type="GO" id="GO:0003700">
    <property type="term" value="F:DNA-binding transcription factor activity"/>
    <property type="evidence" value="ECO:0007669"/>
    <property type="project" value="InterPro"/>
</dbReference>
<gene>
    <name evidence="6" type="ORF">EEW87_015630</name>
</gene>
<reference evidence="6 7" key="1">
    <citation type="submission" date="2019-09" db="EMBL/GenBank/DDBJ databases">
        <title>Complete Genome Sequence of Janibacter melonis M714 with both human health impact and industrial applications.</title>
        <authorList>
            <person name="Jin M."/>
            <person name="Zhao Q.R."/>
        </authorList>
    </citation>
    <scope>NUCLEOTIDE SEQUENCE [LARGE SCALE GENOMIC DNA]</scope>
    <source>
        <strain evidence="6 7">M714</strain>
    </source>
</reference>
<dbReference type="GeneID" id="59162620"/>
<dbReference type="InterPro" id="IPR000847">
    <property type="entry name" value="LysR_HTH_N"/>
</dbReference>
<protein>
    <submittedName>
        <fullName evidence="6">LysR family transcriptional regulator</fullName>
    </submittedName>
</protein>
<dbReference type="PROSITE" id="PS50931">
    <property type="entry name" value="HTH_LYSR"/>
    <property type="match status" value="1"/>
</dbReference>
<dbReference type="OrthoDB" id="4131546at2"/>
<evidence type="ECO:0000256" key="3">
    <source>
        <dbReference type="ARBA" id="ARBA00023125"/>
    </source>
</evidence>
<dbReference type="KEGG" id="jme:EEW87_015630"/>
<dbReference type="FunFam" id="1.10.10.10:FF:000001">
    <property type="entry name" value="LysR family transcriptional regulator"/>
    <property type="match status" value="1"/>
</dbReference>
<keyword evidence="4" id="KW-0804">Transcription</keyword>
<dbReference type="GO" id="GO:0003677">
    <property type="term" value="F:DNA binding"/>
    <property type="evidence" value="ECO:0007669"/>
    <property type="project" value="UniProtKB-KW"/>
</dbReference>
<feature type="domain" description="HTH lysR-type" evidence="5">
    <location>
        <begin position="2"/>
        <end position="59"/>
    </location>
</feature>
<dbReference type="Gene3D" id="3.40.190.290">
    <property type="match status" value="1"/>
</dbReference>
<dbReference type="InterPro" id="IPR036390">
    <property type="entry name" value="WH_DNA-bd_sf"/>
</dbReference>
<dbReference type="EMBL" id="CP044548">
    <property type="protein sequence ID" value="QFQ31452.1"/>
    <property type="molecule type" value="Genomic_DNA"/>
</dbReference>
<proteinExistence type="inferred from homology"/>
<dbReference type="Proteomes" id="UP000271708">
    <property type="component" value="Chromosome"/>
</dbReference>
<dbReference type="Pfam" id="PF00126">
    <property type="entry name" value="HTH_1"/>
    <property type="match status" value="1"/>
</dbReference>
<dbReference type="PANTHER" id="PTHR30346:SF29">
    <property type="entry name" value="LYSR SUBSTRATE-BINDING"/>
    <property type="match status" value="1"/>
</dbReference>
<organism evidence="6 7">
    <name type="scientific">Janibacter melonis</name>
    <dbReference type="NCBI Taxonomy" id="262209"/>
    <lineage>
        <taxon>Bacteria</taxon>
        <taxon>Bacillati</taxon>
        <taxon>Actinomycetota</taxon>
        <taxon>Actinomycetes</taxon>
        <taxon>Micrococcales</taxon>
        <taxon>Intrasporangiaceae</taxon>
        <taxon>Janibacter</taxon>
    </lineage>
</organism>
<evidence type="ECO:0000256" key="4">
    <source>
        <dbReference type="ARBA" id="ARBA00023163"/>
    </source>
</evidence>
<dbReference type="GO" id="GO:0032993">
    <property type="term" value="C:protein-DNA complex"/>
    <property type="evidence" value="ECO:0007669"/>
    <property type="project" value="TreeGrafter"/>
</dbReference>